<name>A0ABS2BYP8_9PSED</name>
<dbReference type="Proteomes" id="UP000745663">
    <property type="component" value="Unassembled WGS sequence"/>
</dbReference>
<keyword evidence="1" id="KW-0812">Transmembrane</keyword>
<feature type="transmembrane region" description="Helical" evidence="1">
    <location>
        <begin position="59"/>
        <end position="78"/>
    </location>
</feature>
<feature type="transmembrane region" description="Helical" evidence="1">
    <location>
        <begin position="35"/>
        <end position="52"/>
    </location>
</feature>
<dbReference type="RefSeq" id="WP_203584680.1">
    <property type="nucleotide sequence ID" value="NZ_JACOPV010000008.1"/>
</dbReference>
<gene>
    <name evidence="2" type="ORF">H8F21_14340</name>
</gene>
<evidence type="ECO:0000313" key="2">
    <source>
        <dbReference type="EMBL" id="MBM5458743.1"/>
    </source>
</evidence>
<comment type="caution">
    <text evidence="2">The sequence shown here is derived from an EMBL/GenBank/DDBJ whole genome shotgun (WGS) entry which is preliminary data.</text>
</comment>
<feature type="transmembrane region" description="Helical" evidence="1">
    <location>
        <begin position="12"/>
        <end position="29"/>
    </location>
</feature>
<evidence type="ECO:0000313" key="3">
    <source>
        <dbReference type="Proteomes" id="UP000745663"/>
    </source>
</evidence>
<sequence length="81" mass="8582">MLTLTDRKKDLMCPGLTIGGILLMIFGLVMSAPLLFWIAFVVFLGALLIGLVRRSLTAVECFSTVALSLIAIIIAISTGGV</sequence>
<evidence type="ECO:0000256" key="1">
    <source>
        <dbReference type="SAM" id="Phobius"/>
    </source>
</evidence>
<keyword evidence="1" id="KW-1133">Transmembrane helix</keyword>
<accession>A0ABS2BYP8</accession>
<keyword evidence="1" id="KW-0472">Membrane</keyword>
<protein>
    <submittedName>
        <fullName evidence="2">Uncharacterized protein</fullName>
    </submittedName>
</protein>
<organism evidence="2 3">
    <name type="scientific">Pseudomonas arcuscaelestis</name>
    <dbReference type="NCBI Taxonomy" id="2710591"/>
    <lineage>
        <taxon>Bacteria</taxon>
        <taxon>Pseudomonadati</taxon>
        <taxon>Pseudomonadota</taxon>
        <taxon>Gammaproteobacteria</taxon>
        <taxon>Pseudomonadales</taxon>
        <taxon>Pseudomonadaceae</taxon>
        <taxon>Pseudomonas</taxon>
    </lineage>
</organism>
<dbReference type="EMBL" id="JACOPV010000008">
    <property type="protein sequence ID" value="MBM5458743.1"/>
    <property type="molecule type" value="Genomic_DNA"/>
</dbReference>
<proteinExistence type="predicted"/>
<keyword evidence="3" id="KW-1185">Reference proteome</keyword>
<reference evidence="2 3" key="1">
    <citation type="submission" date="2020-08" db="EMBL/GenBank/DDBJ databases">
        <title>Description of novel Pseudomonas species.</title>
        <authorList>
            <person name="Duman M."/>
            <person name="Mulet M."/>
            <person name="Altun S."/>
            <person name="Saticioglu I.B."/>
            <person name="Lalucat J."/>
            <person name="Garcia-Valdes E."/>
        </authorList>
    </citation>
    <scope>NUCLEOTIDE SEQUENCE [LARGE SCALE GENOMIC DNA]</scope>
    <source>
        <strain evidence="2 3">P66</strain>
    </source>
</reference>